<keyword evidence="1" id="KW-0812">Transmembrane</keyword>
<protein>
    <submittedName>
        <fullName evidence="2">DUF4112 domain-containing protein</fullName>
    </submittedName>
</protein>
<dbReference type="EMBL" id="JAGETX010000004">
    <property type="protein sequence ID" value="MBO3270925.1"/>
    <property type="molecule type" value="Genomic_DNA"/>
</dbReference>
<dbReference type="InterPro" id="IPR025187">
    <property type="entry name" value="DUF4112"/>
</dbReference>
<keyword evidence="1" id="KW-0472">Membrane</keyword>
<feature type="transmembrane region" description="Helical" evidence="1">
    <location>
        <begin position="83"/>
        <end position="103"/>
    </location>
</feature>
<comment type="caution">
    <text evidence="2">The sequence shown here is derived from an EMBL/GenBank/DDBJ whole genome shotgun (WGS) entry which is preliminary data.</text>
</comment>
<dbReference type="RefSeq" id="WP_208307409.1">
    <property type="nucleotide sequence ID" value="NZ_JAGETX010000004.1"/>
</dbReference>
<accession>A0ABS3TB91</accession>
<feature type="transmembrane region" description="Helical" evidence="1">
    <location>
        <begin position="133"/>
        <end position="160"/>
    </location>
</feature>
<gene>
    <name evidence="2" type="ORF">J4D97_09725</name>
</gene>
<keyword evidence="3" id="KW-1185">Reference proteome</keyword>
<dbReference type="Proteomes" id="UP000670527">
    <property type="component" value="Unassembled WGS sequence"/>
</dbReference>
<evidence type="ECO:0000313" key="2">
    <source>
        <dbReference type="EMBL" id="MBO3270925.1"/>
    </source>
</evidence>
<reference evidence="2 3" key="1">
    <citation type="submission" date="2021-03" db="EMBL/GenBank/DDBJ databases">
        <authorList>
            <person name="Kim M.K."/>
        </authorList>
    </citation>
    <scope>NUCLEOTIDE SEQUENCE [LARGE SCALE GENOMIC DNA]</scope>
    <source>
        <strain evidence="2 3">BT507</strain>
    </source>
</reference>
<dbReference type="Pfam" id="PF13430">
    <property type="entry name" value="DUF4112"/>
    <property type="match status" value="1"/>
</dbReference>
<dbReference type="PANTHER" id="PTHR35519:SF2">
    <property type="entry name" value="PH DOMAIN PROTEIN"/>
    <property type="match status" value="1"/>
</dbReference>
<name>A0ABS3TB91_9BACT</name>
<feature type="transmembrane region" description="Helical" evidence="1">
    <location>
        <begin position="47"/>
        <end position="71"/>
    </location>
</feature>
<keyword evidence="1" id="KW-1133">Transmembrane helix</keyword>
<dbReference type="PANTHER" id="PTHR35519">
    <property type="entry name" value="MEMBRANE PROTEINS"/>
    <property type="match status" value="1"/>
</dbReference>
<evidence type="ECO:0000313" key="3">
    <source>
        <dbReference type="Proteomes" id="UP000670527"/>
    </source>
</evidence>
<proteinExistence type="predicted"/>
<evidence type="ECO:0000256" key="1">
    <source>
        <dbReference type="SAM" id="Phobius"/>
    </source>
</evidence>
<sequence>MPTTPTPSRTPTLVEDDRLVWVERIARLMDSQFRMPGTRFRFGLDPVLGLLPIVGDLSTFAISTVLIVTMMRHGAKGSVVVRMVLNVLFDTIVGAIPILGNVFDFAYKANDRNVRLLREHYVEGKYQGSGKGLIALVLIGMLLFFGLLAWGLFALFTWLWHAVQGAW</sequence>
<organism evidence="2 3">
    <name type="scientific">Hymenobacter defluvii</name>
    <dbReference type="NCBI Taxonomy" id="2054411"/>
    <lineage>
        <taxon>Bacteria</taxon>
        <taxon>Pseudomonadati</taxon>
        <taxon>Bacteroidota</taxon>
        <taxon>Cytophagia</taxon>
        <taxon>Cytophagales</taxon>
        <taxon>Hymenobacteraceae</taxon>
        <taxon>Hymenobacter</taxon>
    </lineage>
</organism>